<protein>
    <submittedName>
        <fullName evidence="1">Uncharacterized protein</fullName>
    </submittedName>
</protein>
<evidence type="ECO:0000313" key="1">
    <source>
        <dbReference type="EMBL" id="KAI0052452.1"/>
    </source>
</evidence>
<reference evidence="1" key="2">
    <citation type="journal article" date="2022" name="New Phytol.">
        <title>Evolutionary transition to the ectomycorrhizal habit in the genomes of a hyperdiverse lineage of mushroom-forming fungi.</title>
        <authorList>
            <person name="Looney B."/>
            <person name="Miyauchi S."/>
            <person name="Morin E."/>
            <person name="Drula E."/>
            <person name="Courty P.E."/>
            <person name="Kohler A."/>
            <person name="Kuo A."/>
            <person name="LaButti K."/>
            <person name="Pangilinan J."/>
            <person name="Lipzen A."/>
            <person name="Riley R."/>
            <person name="Andreopoulos W."/>
            <person name="He G."/>
            <person name="Johnson J."/>
            <person name="Nolan M."/>
            <person name="Tritt A."/>
            <person name="Barry K.W."/>
            <person name="Grigoriev I.V."/>
            <person name="Nagy L.G."/>
            <person name="Hibbett D."/>
            <person name="Henrissat B."/>
            <person name="Matheny P.B."/>
            <person name="Labbe J."/>
            <person name="Martin F.M."/>
        </authorList>
    </citation>
    <scope>NUCLEOTIDE SEQUENCE</scope>
    <source>
        <strain evidence="1">FP105234-sp</strain>
    </source>
</reference>
<gene>
    <name evidence="1" type="ORF">FA95DRAFT_1553454</name>
</gene>
<comment type="caution">
    <text evidence="1">The sequence shown here is derived from an EMBL/GenBank/DDBJ whole genome shotgun (WGS) entry which is preliminary data.</text>
</comment>
<organism evidence="1 2">
    <name type="scientific">Auriscalpium vulgare</name>
    <dbReference type="NCBI Taxonomy" id="40419"/>
    <lineage>
        <taxon>Eukaryota</taxon>
        <taxon>Fungi</taxon>
        <taxon>Dikarya</taxon>
        <taxon>Basidiomycota</taxon>
        <taxon>Agaricomycotina</taxon>
        <taxon>Agaricomycetes</taxon>
        <taxon>Russulales</taxon>
        <taxon>Auriscalpiaceae</taxon>
        <taxon>Auriscalpium</taxon>
    </lineage>
</organism>
<evidence type="ECO:0000313" key="2">
    <source>
        <dbReference type="Proteomes" id="UP000814033"/>
    </source>
</evidence>
<reference evidence="1" key="1">
    <citation type="submission" date="2021-02" db="EMBL/GenBank/DDBJ databases">
        <authorList>
            <consortium name="DOE Joint Genome Institute"/>
            <person name="Ahrendt S."/>
            <person name="Looney B.P."/>
            <person name="Miyauchi S."/>
            <person name="Morin E."/>
            <person name="Drula E."/>
            <person name="Courty P.E."/>
            <person name="Chicoki N."/>
            <person name="Fauchery L."/>
            <person name="Kohler A."/>
            <person name="Kuo A."/>
            <person name="Labutti K."/>
            <person name="Pangilinan J."/>
            <person name="Lipzen A."/>
            <person name="Riley R."/>
            <person name="Andreopoulos W."/>
            <person name="He G."/>
            <person name="Johnson J."/>
            <person name="Barry K.W."/>
            <person name="Grigoriev I.V."/>
            <person name="Nagy L."/>
            <person name="Hibbett D."/>
            <person name="Henrissat B."/>
            <person name="Matheny P.B."/>
            <person name="Labbe J."/>
            <person name="Martin F."/>
        </authorList>
    </citation>
    <scope>NUCLEOTIDE SEQUENCE</scope>
    <source>
        <strain evidence="1">FP105234-sp</strain>
    </source>
</reference>
<proteinExistence type="predicted"/>
<accession>A0ACB8S8I2</accession>
<sequence>MFYAPRGFPLSRNSAYPSPAYVPEHLFSSYGHRSEDLAPFSTYPGRLEVPHPFYPEPEHAFNDSASPADERYQRAITELQAAEEEYRSRLGLSRAREAADRRRAVAVETARREEALAFYEEVKLRRALEAQARAEAQAHVVARFERQRAREQERLSRERERQAQLAQRRRALEQQQLLKALLFQEEPEIDLGFQRRHQADVVHVHRHSQPTFNSPFEITLALEEEPEHACGCQSQFHHVPNLALAEFEKSAPKPRRVTPASQPRQLERARVARSEAQSEATSPEEFATVLEDLLGLFLSRIPGAQGDVSHAAAQTVEGKGKGKAPVNERAPETQAQPRAEPLSWQSVLQERISEQERKDIERAIELSLIEKYKGSPSPGASTSKVTLDSVDLARASTLAGAAAAPVKATFQAHSASSAPASPTHVSASAPSPLTAVRHIRTELLSLESASPADPAARVHALEGLLARLDAVESDGDEEVRVVRREVVREVEKALESAEGARKSEPVDVKADVYIEVTEKEKDGVEVEVKGYEVEEPVESVEATEAAEVFVEAASAAPEVVDVRSTLIAPELVPSLPAEGEATHPEEFTSSTATVESVETATQKSEHEERDGDDWSEVSSSPHSAY</sequence>
<dbReference type="EMBL" id="MU275845">
    <property type="protein sequence ID" value="KAI0052452.1"/>
    <property type="molecule type" value="Genomic_DNA"/>
</dbReference>
<keyword evidence="2" id="KW-1185">Reference proteome</keyword>
<dbReference type="Proteomes" id="UP000814033">
    <property type="component" value="Unassembled WGS sequence"/>
</dbReference>
<name>A0ACB8S8I2_9AGAM</name>